<comment type="caution">
    <text evidence="1">The sequence shown here is derived from an EMBL/GenBank/DDBJ whole genome shotgun (WGS) entry which is preliminary data.</text>
</comment>
<accession>A0A1F5R8I9</accession>
<sequence>MEGFRGRNDIIGLLMGNVKEMIFNCENKASSEIGITYNFTFAIDGYGKRKENCSQGHTPLIKRIYKLIEKAESCDAVAEIVKKNNIKTAQLGLLTLNQERRLNAVKYGDNLIWDIDKKQLFISNLPWKDYRYLPGHSNSLTALKDTSIVLSSNDTILRADCYPYHNIYKYKFLISDCKEGLLETNCDDRVTISHNWLPNIDTFDIDFLENKVLNKLVVCGLRESYLRSNFNLVQAKAIKRLSYKYVNGHYNNNSTLWGRCVFKWETGIRCIDDFKGNGLLICLYFTYYTKEDSFEMIRVGTSINNMYGQIKFKEMEKLKSIYQGNFSQSKNLFTKKEAYIKILPDGNLAIKWDNGELNLSTGKIDMVRRGAMSCIMPDDIFRYRHLDYKFPLNKIKAL</sequence>
<proteinExistence type="predicted"/>
<dbReference type="AlphaFoldDB" id="A0A1F5R8I9"/>
<dbReference type="Proteomes" id="UP000177230">
    <property type="component" value="Unassembled WGS sequence"/>
</dbReference>
<organism evidence="1 2">
    <name type="scientific">Candidatus Edwardsbacteria bacterium GWF2_54_11</name>
    <dbReference type="NCBI Taxonomy" id="1817851"/>
    <lineage>
        <taxon>Bacteria</taxon>
        <taxon>Candidatus Edwardsiibacteriota</taxon>
    </lineage>
</organism>
<evidence type="ECO:0000313" key="2">
    <source>
        <dbReference type="Proteomes" id="UP000177230"/>
    </source>
</evidence>
<reference evidence="1 2" key="1">
    <citation type="journal article" date="2016" name="Nat. Commun.">
        <title>Thousands of microbial genomes shed light on interconnected biogeochemical processes in an aquifer system.</title>
        <authorList>
            <person name="Anantharaman K."/>
            <person name="Brown C.T."/>
            <person name="Hug L.A."/>
            <person name="Sharon I."/>
            <person name="Castelle C.J."/>
            <person name="Probst A.J."/>
            <person name="Thomas B.C."/>
            <person name="Singh A."/>
            <person name="Wilkins M.J."/>
            <person name="Karaoz U."/>
            <person name="Brodie E.L."/>
            <person name="Williams K.H."/>
            <person name="Hubbard S.S."/>
            <person name="Banfield J.F."/>
        </authorList>
    </citation>
    <scope>NUCLEOTIDE SEQUENCE [LARGE SCALE GENOMIC DNA]</scope>
</reference>
<protein>
    <submittedName>
        <fullName evidence="1">Uncharacterized protein</fullName>
    </submittedName>
</protein>
<name>A0A1F5R8I9_9BACT</name>
<gene>
    <name evidence="1" type="ORF">A2024_02540</name>
</gene>
<evidence type="ECO:0000313" key="1">
    <source>
        <dbReference type="EMBL" id="OGF10383.1"/>
    </source>
</evidence>
<dbReference type="EMBL" id="MFFM01000039">
    <property type="protein sequence ID" value="OGF10383.1"/>
    <property type="molecule type" value="Genomic_DNA"/>
</dbReference>